<feature type="domain" description="GGDEF" evidence="2">
    <location>
        <begin position="98"/>
        <end position="219"/>
    </location>
</feature>
<sequence>MSGKGSDIMRYTGRISSILIVMLIQTSYVIYYFHRDGFVDIVGWLAYPVLLLISYWTGFQYDKANYYSERDPLTNLYNRRFMIRRFNKYIKIADSRKKKLFVLLIDCNRFKQINDEYGHAAGDRVLVEIGKVLNRKRRNVFGSARWGGDEFIVLGFCDDAEELKRIQLELKRELSVIRITEGGSSIAVSIGSALQEGTTSIHDLLQQADAVMYQEKRSM</sequence>
<reference evidence="3 4" key="1">
    <citation type="submission" date="2019-08" db="EMBL/GenBank/DDBJ databases">
        <title>Bacillus genomes from the desert of Cuatro Cienegas, Coahuila.</title>
        <authorList>
            <person name="Olmedo-Alvarez G."/>
        </authorList>
    </citation>
    <scope>NUCLEOTIDE SEQUENCE [LARGE SCALE GENOMIC DNA]</scope>
    <source>
        <strain evidence="3 4">CH40_1T</strain>
    </source>
</reference>
<evidence type="ECO:0000256" key="1">
    <source>
        <dbReference type="SAM" id="Phobius"/>
    </source>
</evidence>
<dbReference type="PROSITE" id="PS50887">
    <property type="entry name" value="GGDEF"/>
    <property type="match status" value="1"/>
</dbReference>
<dbReference type="Proteomes" id="UP000323317">
    <property type="component" value="Unassembled WGS sequence"/>
</dbReference>
<dbReference type="Gene3D" id="3.30.70.270">
    <property type="match status" value="1"/>
</dbReference>
<keyword evidence="1" id="KW-0812">Transmembrane</keyword>
<dbReference type="EMBL" id="VTEH01000011">
    <property type="protein sequence ID" value="TYR74688.1"/>
    <property type="molecule type" value="Genomic_DNA"/>
</dbReference>
<dbReference type="InterPro" id="IPR029787">
    <property type="entry name" value="Nucleotide_cyclase"/>
</dbReference>
<dbReference type="CDD" id="cd01949">
    <property type="entry name" value="GGDEF"/>
    <property type="match status" value="1"/>
</dbReference>
<evidence type="ECO:0000313" key="3">
    <source>
        <dbReference type="EMBL" id="TYR74688.1"/>
    </source>
</evidence>
<feature type="transmembrane region" description="Helical" evidence="1">
    <location>
        <begin position="12"/>
        <end position="31"/>
    </location>
</feature>
<keyword evidence="1" id="KW-1133">Transmembrane helix</keyword>
<dbReference type="NCBIfam" id="TIGR00254">
    <property type="entry name" value="GGDEF"/>
    <property type="match status" value="1"/>
</dbReference>
<dbReference type="SMART" id="SM00267">
    <property type="entry name" value="GGDEF"/>
    <property type="match status" value="1"/>
</dbReference>
<dbReference type="InterPro" id="IPR043128">
    <property type="entry name" value="Rev_trsase/Diguanyl_cyclase"/>
</dbReference>
<dbReference type="GO" id="GO:1902201">
    <property type="term" value="P:negative regulation of bacterial-type flagellum-dependent cell motility"/>
    <property type="evidence" value="ECO:0007669"/>
    <property type="project" value="TreeGrafter"/>
</dbReference>
<accession>A0A5D4KBJ5</accession>
<dbReference type="SUPFAM" id="SSF55073">
    <property type="entry name" value="Nucleotide cyclase"/>
    <property type="match status" value="1"/>
</dbReference>
<gene>
    <name evidence="3" type="ORF">FZC79_14555</name>
</gene>
<dbReference type="GO" id="GO:0052621">
    <property type="term" value="F:diguanylate cyclase activity"/>
    <property type="evidence" value="ECO:0007669"/>
    <property type="project" value="TreeGrafter"/>
</dbReference>
<proteinExistence type="predicted"/>
<dbReference type="InterPro" id="IPR050469">
    <property type="entry name" value="Diguanylate_Cyclase"/>
</dbReference>
<dbReference type="AlphaFoldDB" id="A0A5D4KBJ5"/>
<keyword evidence="1" id="KW-0472">Membrane</keyword>
<dbReference type="InterPro" id="IPR000160">
    <property type="entry name" value="GGDEF_dom"/>
</dbReference>
<dbReference type="RefSeq" id="WP_148947515.1">
    <property type="nucleotide sequence ID" value="NZ_VTEH01000011.1"/>
</dbReference>
<dbReference type="PANTHER" id="PTHR45138">
    <property type="entry name" value="REGULATORY COMPONENTS OF SENSORY TRANSDUCTION SYSTEM"/>
    <property type="match status" value="1"/>
</dbReference>
<dbReference type="GO" id="GO:0005886">
    <property type="term" value="C:plasma membrane"/>
    <property type="evidence" value="ECO:0007669"/>
    <property type="project" value="TreeGrafter"/>
</dbReference>
<protein>
    <submittedName>
        <fullName evidence="3">GGDEF domain-containing protein</fullName>
    </submittedName>
</protein>
<dbReference type="GO" id="GO:0043709">
    <property type="term" value="P:cell adhesion involved in single-species biofilm formation"/>
    <property type="evidence" value="ECO:0007669"/>
    <property type="project" value="TreeGrafter"/>
</dbReference>
<comment type="caution">
    <text evidence="3">The sequence shown here is derived from an EMBL/GenBank/DDBJ whole genome shotgun (WGS) entry which is preliminary data.</text>
</comment>
<feature type="transmembrane region" description="Helical" evidence="1">
    <location>
        <begin position="37"/>
        <end position="56"/>
    </location>
</feature>
<organism evidence="3 4">
    <name type="scientific">Rossellomorea vietnamensis</name>
    <dbReference type="NCBI Taxonomy" id="218284"/>
    <lineage>
        <taxon>Bacteria</taxon>
        <taxon>Bacillati</taxon>
        <taxon>Bacillota</taxon>
        <taxon>Bacilli</taxon>
        <taxon>Bacillales</taxon>
        <taxon>Bacillaceae</taxon>
        <taxon>Rossellomorea</taxon>
    </lineage>
</organism>
<name>A0A5D4KBJ5_9BACI</name>
<dbReference type="Pfam" id="PF00990">
    <property type="entry name" value="GGDEF"/>
    <property type="match status" value="1"/>
</dbReference>
<evidence type="ECO:0000313" key="4">
    <source>
        <dbReference type="Proteomes" id="UP000323317"/>
    </source>
</evidence>
<evidence type="ECO:0000259" key="2">
    <source>
        <dbReference type="PROSITE" id="PS50887"/>
    </source>
</evidence>
<dbReference type="PANTHER" id="PTHR45138:SF9">
    <property type="entry name" value="DIGUANYLATE CYCLASE DGCM-RELATED"/>
    <property type="match status" value="1"/>
</dbReference>